<sequence>MTTGSRHPAAQVAARTPAAGPRGGGEVMGDGRSALATVRSRLWRARPLLVGAVVLLIIVVLTLLSGTGDDDAPLSPGNAGPEGARAVAEVLAAQGVEIRRPASYEEADALLGEGPATLFLNDPQQYLSATQLTELGTAADRAVLAAPGERQLSALPGGFDLVGPLPFDPGGDAPPPSAQCEDSGAVAAGTITATGTAYSGPVTCFPETIEDLSGGLYVTSADGAVAVLGAPTILANRSITDEGNAALALASLGSSPTLVWFEPTAADVVAVGEGIDPLTLLPGWVDVLLVWLLVCGILAMIWRGRRMGPLATEPLPVLVHAAETAEGRARLYQDSDAVAHAAANLRAATLVRLARHLRLDRSATAPEILDAAARQGGRSRSELAERLLENTPTTNRELVPWAQELLDLEKEITST</sequence>
<dbReference type="EMBL" id="SSWH01000008">
    <property type="protein sequence ID" value="THJ65982.1"/>
    <property type="molecule type" value="Genomic_DNA"/>
</dbReference>
<accession>A0A4S5E3M4</accession>
<reference evidence="4 5" key="1">
    <citation type="submission" date="2019-04" db="EMBL/GenBank/DDBJ databases">
        <authorList>
            <person name="Liu Q."/>
            <person name="Xin Y.-H."/>
        </authorList>
    </citation>
    <scope>NUCLEOTIDE SEQUENCE [LARGE SCALE GENOMIC DNA]</scope>
    <source>
        <strain evidence="4 5">AM23</strain>
    </source>
</reference>
<comment type="caution">
    <text evidence="4">The sequence shown here is derived from an EMBL/GenBank/DDBJ whole genome shotgun (WGS) entry which is preliminary data.</text>
</comment>
<proteinExistence type="predicted"/>
<organism evidence="4 5">
    <name type="scientific">Arthrobacter echini</name>
    <dbReference type="NCBI Taxonomy" id="1529066"/>
    <lineage>
        <taxon>Bacteria</taxon>
        <taxon>Bacillati</taxon>
        <taxon>Actinomycetota</taxon>
        <taxon>Actinomycetes</taxon>
        <taxon>Micrococcales</taxon>
        <taxon>Micrococcaceae</taxon>
        <taxon>Arthrobacter</taxon>
    </lineage>
</organism>
<gene>
    <name evidence="4" type="ORF">E8P82_10090</name>
</gene>
<dbReference type="Pfam" id="PF14258">
    <property type="entry name" value="DUF4350"/>
    <property type="match status" value="1"/>
</dbReference>
<keyword evidence="2" id="KW-1133">Transmembrane helix</keyword>
<evidence type="ECO:0000259" key="3">
    <source>
        <dbReference type="Pfam" id="PF14258"/>
    </source>
</evidence>
<keyword evidence="5" id="KW-1185">Reference proteome</keyword>
<dbReference type="OrthoDB" id="5241668at2"/>
<feature type="compositionally biased region" description="Low complexity" evidence="1">
    <location>
        <begin position="8"/>
        <end position="20"/>
    </location>
</feature>
<keyword evidence="2" id="KW-0472">Membrane</keyword>
<dbReference type="RefSeq" id="WP_136454595.1">
    <property type="nucleotide sequence ID" value="NZ_SSWH01000008.1"/>
</dbReference>
<dbReference type="InterPro" id="IPR025646">
    <property type="entry name" value="DUF4350"/>
</dbReference>
<evidence type="ECO:0000256" key="2">
    <source>
        <dbReference type="SAM" id="Phobius"/>
    </source>
</evidence>
<feature type="transmembrane region" description="Helical" evidence="2">
    <location>
        <begin position="283"/>
        <end position="302"/>
    </location>
</feature>
<dbReference type="Proteomes" id="UP000305233">
    <property type="component" value="Unassembled WGS sequence"/>
</dbReference>
<feature type="transmembrane region" description="Helical" evidence="2">
    <location>
        <begin position="48"/>
        <end position="66"/>
    </location>
</feature>
<name>A0A4S5E3M4_9MICC</name>
<evidence type="ECO:0000313" key="4">
    <source>
        <dbReference type="EMBL" id="THJ65982.1"/>
    </source>
</evidence>
<evidence type="ECO:0000256" key="1">
    <source>
        <dbReference type="SAM" id="MobiDB-lite"/>
    </source>
</evidence>
<feature type="region of interest" description="Disordered" evidence="1">
    <location>
        <begin position="1"/>
        <end position="29"/>
    </location>
</feature>
<evidence type="ECO:0000313" key="5">
    <source>
        <dbReference type="Proteomes" id="UP000305233"/>
    </source>
</evidence>
<dbReference type="AlphaFoldDB" id="A0A4S5E3M4"/>
<protein>
    <submittedName>
        <fullName evidence="4">DUF4350 domain-containing protein</fullName>
    </submittedName>
</protein>
<feature type="domain" description="DUF4350" evidence="3">
    <location>
        <begin position="77"/>
        <end position="250"/>
    </location>
</feature>
<keyword evidence="2" id="KW-0812">Transmembrane</keyword>